<evidence type="ECO:0000313" key="21">
    <source>
        <dbReference type="EMBL" id="AWK89640.1"/>
    </source>
</evidence>
<dbReference type="PROSITE" id="PS50894">
    <property type="entry name" value="HPT"/>
    <property type="match status" value="1"/>
</dbReference>
<dbReference type="FunFam" id="1.10.287.130:FF:000004">
    <property type="entry name" value="Ethylene receptor 1"/>
    <property type="match status" value="1"/>
</dbReference>
<dbReference type="InterPro" id="IPR005467">
    <property type="entry name" value="His_kinase_dom"/>
</dbReference>
<evidence type="ECO:0000256" key="16">
    <source>
        <dbReference type="SAM" id="Phobius"/>
    </source>
</evidence>
<dbReference type="InterPro" id="IPR008207">
    <property type="entry name" value="Sig_transdc_His_kin_Hpt_dom"/>
</dbReference>
<feature type="modified residue" description="Phosphohistidine" evidence="14">
    <location>
        <position position="830"/>
    </location>
</feature>
<evidence type="ECO:0000256" key="8">
    <source>
        <dbReference type="ARBA" id="ARBA00022741"/>
    </source>
</evidence>
<geneLocation type="plasmid" evidence="21 22">
    <name>unnamed2</name>
</geneLocation>
<reference evidence="22" key="1">
    <citation type="submission" date="2018-05" db="EMBL/GenBank/DDBJ databases">
        <title>Azospirillum thermophila sp. nov., a novel isolated from hot spring.</title>
        <authorList>
            <person name="Zhao Z."/>
        </authorList>
    </citation>
    <scope>NUCLEOTIDE SEQUENCE [LARGE SCALE GENOMIC DNA]</scope>
    <source>
        <strain evidence="22">CFH 70021</strain>
        <plasmid evidence="22">unnamed2</plasmid>
    </source>
</reference>
<evidence type="ECO:0000256" key="7">
    <source>
        <dbReference type="ARBA" id="ARBA00022692"/>
    </source>
</evidence>
<evidence type="ECO:0000256" key="6">
    <source>
        <dbReference type="ARBA" id="ARBA00022679"/>
    </source>
</evidence>
<evidence type="ECO:0000259" key="18">
    <source>
        <dbReference type="PROSITE" id="PS50110"/>
    </source>
</evidence>
<keyword evidence="5 15" id="KW-0597">Phosphoprotein</keyword>
<dbReference type="InterPro" id="IPR003661">
    <property type="entry name" value="HisK_dim/P_dom"/>
</dbReference>
<dbReference type="Gene3D" id="1.20.120.160">
    <property type="entry name" value="HPT domain"/>
    <property type="match status" value="1"/>
</dbReference>
<gene>
    <name evidence="21" type="ORF">DEW08_26965</name>
</gene>
<keyword evidence="4" id="KW-1003">Cell membrane</keyword>
<sequence length="902" mass="96515">MGLITTLLAGQEWLAYLDAQRIVGLTRADRVLFQSMTGIRYEVGVTGVAVLTHEDARALVHESYRTVDAFYRSALASIAETGIEEGGSMLEAARRSYAALERTRVLVAEQLRHPLADRDMAPAEPWRQAMFDVVGRLDDASIAVGNTVRMLDPAIAELVQVRQASYVIRERYGRPCSTFRPNIQRNVPLDRGQLAAWREDVGAYTSRWRDLETILRRPGAPAQLIEDVRAARLATEAVQARMDGILHGLNGSGAPAMPAAEWSQLCVSAYDAILTLGEHALDLAIARADERKAEAFLMLVGMAGLAATSLLLGGLSIVVVRRRLSQPMKTLVATIGRLSRQEFDAPVPATGYPDETGVMAGALEDLRIGALRAQHLHRLLDEARDGEIRRANELNRAKTAFLATMSHEVRTPLNGILGMVQLLEDSPLSDRQRQWLDAISKSGSLLLAVLNDVLDFSKIEAGRMELEAIPFSPENLLQTVTATMRPQAAAKGLSFHCEHSPLPGWLIGDPAKLGQVLLNLVSNAVKFTQAGCVTLCVRRLEDAAAPGQVRLEFKVGDTGIGMTPEAVEHVFDAFAQGDSSITRRFGGTGLGLAICKRIVGMMGGGIAVTSVPGRGSTFTVVLEVPEAATGPSAEGPTAIAEPLPSLSILLAEDNEVNAAVAVAMLERMGHTVTHAAEGCTAAKLAAENDYDVVITDLAMPGLDGVGLTRSIRALPHATRREVPVVALTADVATDRLQHCLAAGMTGYLEKPFRRQDIERALAESIGALEVAGQTPCGTPLSLLEERANDLGEEHAGRIVELFAMTAPVLSVEAADAARIGDAGAFGDAVHRLKGAAGQVGLRKLAQLALQAEQVAANHPERIGDCAEAITAEVPLAVTALRDAWADVLSERARRTDSPPRVP</sequence>
<dbReference type="EC" id="2.7.13.3" evidence="3"/>
<dbReference type="Proteomes" id="UP000245629">
    <property type="component" value="Plasmid unnamed2"/>
</dbReference>
<evidence type="ECO:0000256" key="1">
    <source>
        <dbReference type="ARBA" id="ARBA00000085"/>
    </source>
</evidence>
<evidence type="ECO:0000256" key="10">
    <source>
        <dbReference type="ARBA" id="ARBA00022840"/>
    </source>
</evidence>
<evidence type="ECO:0000313" key="22">
    <source>
        <dbReference type="Proteomes" id="UP000245629"/>
    </source>
</evidence>
<evidence type="ECO:0000259" key="20">
    <source>
        <dbReference type="PROSITE" id="PS50894"/>
    </source>
</evidence>
<evidence type="ECO:0000256" key="14">
    <source>
        <dbReference type="PROSITE-ProRule" id="PRU00110"/>
    </source>
</evidence>
<accession>A0A2S2CZ16</accession>
<dbReference type="SMART" id="SM00448">
    <property type="entry name" value="REC"/>
    <property type="match status" value="1"/>
</dbReference>
<dbReference type="AlphaFoldDB" id="A0A2S2CZ16"/>
<keyword evidence="7 16" id="KW-0812">Transmembrane</keyword>
<dbReference type="GO" id="GO:0000155">
    <property type="term" value="F:phosphorelay sensor kinase activity"/>
    <property type="evidence" value="ECO:0007669"/>
    <property type="project" value="InterPro"/>
</dbReference>
<dbReference type="SMART" id="SM00304">
    <property type="entry name" value="HAMP"/>
    <property type="match status" value="1"/>
</dbReference>
<dbReference type="Pfam" id="PF00672">
    <property type="entry name" value="HAMP"/>
    <property type="match status" value="1"/>
</dbReference>
<dbReference type="PROSITE" id="PS50110">
    <property type="entry name" value="RESPONSE_REGULATORY"/>
    <property type="match status" value="1"/>
</dbReference>
<keyword evidence="21" id="KW-0614">Plasmid</keyword>
<dbReference type="SUPFAM" id="SSF47384">
    <property type="entry name" value="Homodimeric domain of signal transducing histidine kinase"/>
    <property type="match status" value="1"/>
</dbReference>
<dbReference type="GO" id="GO:0005886">
    <property type="term" value="C:plasma membrane"/>
    <property type="evidence" value="ECO:0007669"/>
    <property type="project" value="UniProtKB-SubCell"/>
</dbReference>
<evidence type="ECO:0000256" key="12">
    <source>
        <dbReference type="ARBA" id="ARBA00023012"/>
    </source>
</evidence>
<keyword evidence="13 16" id="KW-0472">Membrane</keyword>
<protein>
    <recommendedName>
        <fullName evidence="3">histidine kinase</fullName>
        <ecNumber evidence="3">2.7.13.3</ecNumber>
    </recommendedName>
</protein>
<dbReference type="InterPro" id="IPR036641">
    <property type="entry name" value="HPT_dom_sf"/>
</dbReference>
<dbReference type="PROSITE" id="PS50109">
    <property type="entry name" value="HIS_KIN"/>
    <property type="match status" value="1"/>
</dbReference>
<evidence type="ECO:0000259" key="19">
    <source>
        <dbReference type="PROSITE" id="PS50885"/>
    </source>
</evidence>
<evidence type="ECO:0000256" key="3">
    <source>
        <dbReference type="ARBA" id="ARBA00012438"/>
    </source>
</evidence>
<evidence type="ECO:0000256" key="11">
    <source>
        <dbReference type="ARBA" id="ARBA00022989"/>
    </source>
</evidence>
<dbReference type="InterPro" id="IPR036890">
    <property type="entry name" value="HATPase_C_sf"/>
</dbReference>
<proteinExistence type="predicted"/>
<feature type="domain" description="Histidine kinase" evidence="17">
    <location>
        <begin position="404"/>
        <end position="626"/>
    </location>
</feature>
<dbReference type="SUPFAM" id="SSF55874">
    <property type="entry name" value="ATPase domain of HSP90 chaperone/DNA topoisomerase II/histidine kinase"/>
    <property type="match status" value="1"/>
</dbReference>
<dbReference type="KEGG" id="azz:DEW08_26965"/>
<evidence type="ECO:0000256" key="13">
    <source>
        <dbReference type="ARBA" id="ARBA00023136"/>
    </source>
</evidence>
<dbReference type="PANTHER" id="PTHR45339:SF1">
    <property type="entry name" value="HYBRID SIGNAL TRANSDUCTION HISTIDINE KINASE J"/>
    <property type="match status" value="1"/>
</dbReference>
<keyword evidence="6" id="KW-0808">Transferase</keyword>
<feature type="domain" description="Response regulatory" evidence="18">
    <location>
        <begin position="647"/>
        <end position="765"/>
    </location>
</feature>
<evidence type="ECO:0000256" key="9">
    <source>
        <dbReference type="ARBA" id="ARBA00022777"/>
    </source>
</evidence>
<evidence type="ECO:0000256" key="2">
    <source>
        <dbReference type="ARBA" id="ARBA00004651"/>
    </source>
</evidence>
<dbReference type="Gene3D" id="1.10.287.130">
    <property type="match status" value="1"/>
</dbReference>
<comment type="subcellular location">
    <subcellularLocation>
        <location evidence="2">Cell membrane</location>
        <topology evidence="2">Multi-pass membrane protein</topology>
    </subcellularLocation>
</comment>
<dbReference type="InterPro" id="IPR001789">
    <property type="entry name" value="Sig_transdc_resp-reg_receiver"/>
</dbReference>
<dbReference type="InterPro" id="IPR036097">
    <property type="entry name" value="HisK_dim/P_sf"/>
</dbReference>
<dbReference type="PRINTS" id="PR00344">
    <property type="entry name" value="BCTRLSENSOR"/>
</dbReference>
<dbReference type="EMBL" id="CP029357">
    <property type="protein sequence ID" value="AWK89640.1"/>
    <property type="molecule type" value="Genomic_DNA"/>
</dbReference>
<keyword evidence="12" id="KW-0902">Two-component regulatory system</keyword>
<feature type="domain" description="HAMP" evidence="19">
    <location>
        <begin position="322"/>
        <end position="375"/>
    </location>
</feature>
<keyword evidence="10" id="KW-0067">ATP-binding</keyword>
<name>A0A2S2CZ16_9PROT</name>
<dbReference type="SUPFAM" id="SSF52172">
    <property type="entry name" value="CheY-like"/>
    <property type="match status" value="1"/>
</dbReference>
<keyword evidence="11 16" id="KW-1133">Transmembrane helix</keyword>
<keyword evidence="9" id="KW-0418">Kinase</keyword>
<keyword evidence="22" id="KW-1185">Reference proteome</keyword>
<dbReference type="Pfam" id="PF01627">
    <property type="entry name" value="Hpt"/>
    <property type="match status" value="1"/>
</dbReference>
<dbReference type="InterPro" id="IPR011006">
    <property type="entry name" value="CheY-like_superfamily"/>
</dbReference>
<feature type="domain" description="HPt" evidence="20">
    <location>
        <begin position="791"/>
        <end position="891"/>
    </location>
</feature>
<organism evidence="21 22">
    <name type="scientific">Azospirillum thermophilum</name>
    <dbReference type="NCBI Taxonomy" id="2202148"/>
    <lineage>
        <taxon>Bacteria</taxon>
        <taxon>Pseudomonadati</taxon>
        <taxon>Pseudomonadota</taxon>
        <taxon>Alphaproteobacteria</taxon>
        <taxon>Rhodospirillales</taxon>
        <taxon>Azospirillaceae</taxon>
        <taxon>Azospirillum</taxon>
    </lineage>
</organism>
<dbReference type="Gene3D" id="3.40.50.2300">
    <property type="match status" value="1"/>
</dbReference>
<keyword evidence="8" id="KW-0547">Nucleotide-binding</keyword>
<dbReference type="FunFam" id="3.30.565.10:FF:000010">
    <property type="entry name" value="Sensor histidine kinase RcsC"/>
    <property type="match status" value="1"/>
</dbReference>
<dbReference type="Pfam" id="PF00072">
    <property type="entry name" value="Response_reg"/>
    <property type="match status" value="1"/>
</dbReference>
<dbReference type="InterPro" id="IPR003660">
    <property type="entry name" value="HAMP_dom"/>
</dbReference>
<evidence type="ECO:0000259" key="17">
    <source>
        <dbReference type="PROSITE" id="PS50109"/>
    </source>
</evidence>
<dbReference type="GO" id="GO:0005524">
    <property type="term" value="F:ATP binding"/>
    <property type="evidence" value="ECO:0007669"/>
    <property type="project" value="UniProtKB-KW"/>
</dbReference>
<comment type="catalytic activity">
    <reaction evidence="1">
        <text>ATP + protein L-histidine = ADP + protein N-phospho-L-histidine.</text>
        <dbReference type="EC" id="2.7.13.3"/>
    </reaction>
</comment>
<dbReference type="SMART" id="SM00387">
    <property type="entry name" value="HATPase_c"/>
    <property type="match status" value="1"/>
</dbReference>
<dbReference type="CDD" id="cd17546">
    <property type="entry name" value="REC_hyHK_CKI1_RcsC-like"/>
    <property type="match status" value="1"/>
</dbReference>
<dbReference type="SUPFAM" id="SSF47226">
    <property type="entry name" value="Histidine-containing phosphotransfer domain, HPT domain"/>
    <property type="match status" value="1"/>
</dbReference>
<dbReference type="Gene3D" id="6.10.340.10">
    <property type="match status" value="1"/>
</dbReference>
<dbReference type="PROSITE" id="PS50885">
    <property type="entry name" value="HAMP"/>
    <property type="match status" value="1"/>
</dbReference>
<evidence type="ECO:0000256" key="15">
    <source>
        <dbReference type="PROSITE-ProRule" id="PRU00169"/>
    </source>
</evidence>
<feature type="transmembrane region" description="Helical" evidence="16">
    <location>
        <begin position="295"/>
        <end position="320"/>
    </location>
</feature>
<dbReference type="Gene3D" id="3.30.565.10">
    <property type="entry name" value="Histidine kinase-like ATPase, C-terminal domain"/>
    <property type="match status" value="1"/>
</dbReference>
<evidence type="ECO:0000256" key="4">
    <source>
        <dbReference type="ARBA" id="ARBA00022475"/>
    </source>
</evidence>
<feature type="modified residue" description="4-aspartylphosphate" evidence="15">
    <location>
        <position position="696"/>
    </location>
</feature>
<dbReference type="Pfam" id="PF02518">
    <property type="entry name" value="HATPase_c"/>
    <property type="match status" value="1"/>
</dbReference>
<evidence type="ECO:0000256" key="5">
    <source>
        <dbReference type="ARBA" id="ARBA00022553"/>
    </source>
</evidence>
<dbReference type="Pfam" id="PF00512">
    <property type="entry name" value="HisKA"/>
    <property type="match status" value="1"/>
</dbReference>
<dbReference type="SMART" id="SM00388">
    <property type="entry name" value="HisKA"/>
    <property type="match status" value="1"/>
</dbReference>
<dbReference type="InterPro" id="IPR004358">
    <property type="entry name" value="Sig_transdc_His_kin-like_C"/>
</dbReference>
<dbReference type="CDD" id="cd00082">
    <property type="entry name" value="HisKA"/>
    <property type="match status" value="1"/>
</dbReference>
<dbReference type="CDD" id="cd16922">
    <property type="entry name" value="HATPase_EvgS-ArcB-TorS-like"/>
    <property type="match status" value="1"/>
</dbReference>
<dbReference type="PANTHER" id="PTHR45339">
    <property type="entry name" value="HYBRID SIGNAL TRANSDUCTION HISTIDINE KINASE J"/>
    <property type="match status" value="1"/>
</dbReference>
<dbReference type="InterPro" id="IPR003594">
    <property type="entry name" value="HATPase_dom"/>
</dbReference>